<keyword evidence="2" id="KW-1185">Reference proteome</keyword>
<protein>
    <submittedName>
        <fullName evidence="1">Jg6642 protein</fullName>
    </submittedName>
</protein>
<gene>
    <name evidence="1" type="primary">jg6642</name>
    <name evidence="1" type="ORF">PAEG_LOCUS17254</name>
</gene>
<proteinExistence type="predicted"/>
<dbReference type="Proteomes" id="UP000838756">
    <property type="component" value="Unassembled WGS sequence"/>
</dbReference>
<sequence length="88" mass="9318">MSVTLGPPGDRYGDSVARRSLVLELKGIPRVPGLPSVVFSSIRSCYREVPASVGSADWVVVVCESVPMTQLPGDELEHRGVLVGKSPA</sequence>
<accession>A0A8S4RSG8</accession>
<comment type="caution">
    <text evidence="1">The sequence shown here is derived from an EMBL/GenBank/DDBJ whole genome shotgun (WGS) entry which is preliminary data.</text>
</comment>
<evidence type="ECO:0000313" key="2">
    <source>
        <dbReference type="Proteomes" id="UP000838756"/>
    </source>
</evidence>
<organism evidence="1 2">
    <name type="scientific">Pararge aegeria aegeria</name>
    <dbReference type="NCBI Taxonomy" id="348720"/>
    <lineage>
        <taxon>Eukaryota</taxon>
        <taxon>Metazoa</taxon>
        <taxon>Ecdysozoa</taxon>
        <taxon>Arthropoda</taxon>
        <taxon>Hexapoda</taxon>
        <taxon>Insecta</taxon>
        <taxon>Pterygota</taxon>
        <taxon>Neoptera</taxon>
        <taxon>Endopterygota</taxon>
        <taxon>Lepidoptera</taxon>
        <taxon>Glossata</taxon>
        <taxon>Ditrysia</taxon>
        <taxon>Papilionoidea</taxon>
        <taxon>Nymphalidae</taxon>
        <taxon>Satyrinae</taxon>
        <taxon>Satyrini</taxon>
        <taxon>Parargina</taxon>
        <taxon>Pararge</taxon>
    </lineage>
</organism>
<dbReference type="AlphaFoldDB" id="A0A8S4RSG8"/>
<dbReference type="EMBL" id="CAKXAJ010025543">
    <property type="protein sequence ID" value="CAH2240686.1"/>
    <property type="molecule type" value="Genomic_DNA"/>
</dbReference>
<name>A0A8S4RSG8_9NEOP</name>
<evidence type="ECO:0000313" key="1">
    <source>
        <dbReference type="EMBL" id="CAH2240686.1"/>
    </source>
</evidence>
<reference evidence="1" key="1">
    <citation type="submission" date="2022-03" db="EMBL/GenBank/DDBJ databases">
        <authorList>
            <person name="Lindestad O."/>
        </authorList>
    </citation>
    <scope>NUCLEOTIDE SEQUENCE</scope>
</reference>